<gene>
    <name evidence="2" type="ORF">H9624_00055</name>
</gene>
<feature type="transmembrane region" description="Helical" evidence="1">
    <location>
        <begin position="167"/>
        <end position="189"/>
    </location>
</feature>
<feature type="transmembrane region" description="Helical" evidence="1">
    <location>
        <begin position="77"/>
        <end position="93"/>
    </location>
</feature>
<keyword evidence="3" id="KW-1185">Reference proteome</keyword>
<protein>
    <submittedName>
        <fullName evidence="2">Uncharacterized protein</fullName>
    </submittedName>
</protein>
<accession>A0ABR8YXF0</accession>
<keyword evidence="1" id="KW-0812">Transmembrane</keyword>
<feature type="transmembrane region" description="Helical" evidence="1">
    <location>
        <begin position="105"/>
        <end position="126"/>
    </location>
</feature>
<proteinExistence type="predicted"/>
<dbReference type="EMBL" id="JACSPO010000001">
    <property type="protein sequence ID" value="MBD8060711.1"/>
    <property type="molecule type" value="Genomic_DNA"/>
</dbReference>
<feature type="transmembrane region" description="Helical" evidence="1">
    <location>
        <begin position="132"/>
        <end position="155"/>
    </location>
</feature>
<reference evidence="2 3" key="1">
    <citation type="submission" date="2020-08" db="EMBL/GenBank/DDBJ databases">
        <title>A Genomic Blueprint of the Chicken Gut Microbiome.</title>
        <authorList>
            <person name="Gilroy R."/>
            <person name="Ravi A."/>
            <person name="Getino M."/>
            <person name="Pursley I."/>
            <person name="Horton D.L."/>
            <person name="Alikhan N.-F."/>
            <person name="Baker D."/>
            <person name="Gharbi K."/>
            <person name="Hall N."/>
            <person name="Watson M."/>
            <person name="Adriaenssens E.M."/>
            <person name="Foster-Nyarko E."/>
            <person name="Jarju S."/>
            <person name="Secka A."/>
            <person name="Antonio M."/>
            <person name="Oren A."/>
            <person name="Chaudhuri R."/>
            <person name="La Ragione R.M."/>
            <person name="Hildebrand F."/>
            <person name="Pallen M.J."/>
        </authorList>
    </citation>
    <scope>NUCLEOTIDE SEQUENCE [LARGE SCALE GENOMIC DNA]</scope>
    <source>
        <strain evidence="2 3">Sa1BUA1</strain>
    </source>
</reference>
<evidence type="ECO:0000256" key="1">
    <source>
        <dbReference type="SAM" id="Phobius"/>
    </source>
</evidence>
<keyword evidence="1" id="KW-1133">Transmembrane helix</keyword>
<dbReference type="Proteomes" id="UP000661894">
    <property type="component" value="Unassembled WGS sequence"/>
</dbReference>
<evidence type="ECO:0000313" key="3">
    <source>
        <dbReference type="Proteomes" id="UP000661894"/>
    </source>
</evidence>
<dbReference type="RefSeq" id="WP_251837889.1">
    <property type="nucleotide sequence ID" value="NZ_JACSPO010000001.1"/>
</dbReference>
<keyword evidence="1" id="KW-0472">Membrane</keyword>
<sequence>MDISPTTAQRINRAAWTMAVLGTVVGQLHALARFQVHPDDLAASPLARAWAEPATRTLRPLLDWADGWTVYLTYGKVWAPVCVALTAAAYLVYRRRRPGGAERRLWLVTLAAYVTMTLSVVGEYFTPWTDQMFVVGMAAALVIAGSGIALGVLLLRRGFRPRTTAALLVLFLPLMVVISSVTSLGNALLPLVWGWALASRAAVRAERGARPDPGSRTAPVAPRT</sequence>
<name>A0ABR8YXF0_9MICO</name>
<comment type="caution">
    <text evidence="2">The sequence shown here is derived from an EMBL/GenBank/DDBJ whole genome shotgun (WGS) entry which is preliminary data.</text>
</comment>
<evidence type="ECO:0000313" key="2">
    <source>
        <dbReference type="EMBL" id="MBD8060711.1"/>
    </source>
</evidence>
<organism evidence="2 3">
    <name type="scientific">Oceanitalea stevensii</name>
    <dbReference type="NCBI Taxonomy" id="2763072"/>
    <lineage>
        <taxon>Bacteria</taxon>
        <taxon>Bacillati</taxon>
        <taxon>Actinomycetota</taxon>
        <taxon>Actinomycetes</taxon>
        <taxon>Micrococcales</taxon>
        <taxon>Bogoriellaceae</taxon>
        <taxon>Georgenia</taxon>
    </lineage>
</organism>